<protein>
    <submittedName>
        <fullName evidence="3">Cell division protein FtsL</fullName>
    </submittedName>
    <submittedName>
        <fullName evidence="2">Septum formation initiator</fullName>
    </submittedName>
</protein>
<accession>A0A174GPE8</accession>
<evidence type="ECO:0000313" key="3">
    <source>
        <dbReference type="EMBL" id="RGD67236.1"/>
    </source>
</evidence>
<keyword evidence="1" id="KW-0812">Transmembrane</keyword>
<reference evidence="2 4" key="1">
    <citation type="submission" date="2015-09" db="EMBL/GenBank/DDBJ databases">
        <authorList>
            <consortium name="Pathogen Informatics"/>
        </authorList>
    </citation>
    <scope>NUCLEOTIDE SEQUENCE [LARGE SCALE GENOMIC DNA]</scope>
    <source>
        <strain evidence="2 4">2789STDY5608850</strain>
    </source>
</reference>
<evidence type="ECO:0000313" key="4">
    <source>
        <dbReference type="Proteomes" id="UP000095651"/>
    </source>
</evidence>
<reference evidence="3 5" key="2">
    <citation type="submission" date="2018-08" db="EMBL/GenBank/DDBJ databases">
        <title>A genome reference for cultivated species of the human gut microbiota.</title>
        <authorList>
            <person name="Zou Y."/>
            <person name="Xue W."/>
            <person name="Luo G."/>
        </authorList>
    </citation>
    <scope>NUCLEOTIDE SEQUENCE [LARGE SCALE GENOMIC DNA]</scope>
    <source>
        <strain evidence="3 5">AF19-13AC</strain>
    </source>
</reference>
<keyword evidence="3" id="KW-0132">Cell division</keyword>
<feature type="transmembrane region" description="Helical" evidence="1">
    <location>
        <begin position="59"/>
        <end position="80"/>
    </location>
</feature>
<name>A0A174GPE8_9FIRM</name>
<proteinExistence type="predicted"/>
<keyword evidence="1" id="KW-1133">Transmembrane helix</keyword>
<dbReference type="EMBL" id="CYZE01000009">
    <property type="protein sequence ID" value="CUO62779.1"/>
    <property type="molecule type" value="Genomic_DNA"/>
</dbReference>
<dbReference type="OrthoDB" id="2051525at2"/>
<evidence type="ECO:0000256" key="1">
    <source>
        <dbReference type="SAM" id="Phobius"/>
    </source>
</evidence>
<keyword evidence="1" id="KW-0472">Membrane</keyword>
<dbReference type="GO" id="GO:0051301">
    <property type="term" value="P:cell division"/>
    <property type="evidence" value="ECO:0007669"/>
    <property type="project" value="UniProtKB-KW"/>
</dbReference>
<dbReference type="EMBL" id="QTJW01000027">
    <property type="protein sequence ID" value="RGD67236.1"/>
    <property type="molecule type" value="Genomic_DNA"/>
</dbReference>
<evidence type="ECO:0000313" key="2">
    <source>
        <dbReference type="EMBL" id="CUO62779.1"/>
    </source>
</evidence>
<dbReference type="AlphaFoldDB" id="A0A174GPE8"/>
<keyword evidence="3" id="KW-0131">Cell cycle</keyword>
<sequence>MAARKNVHSYRSAAYVQGNTVRKLEPARVPVRRSPDEVRRPAVNHKVRRNREKALQMDLPYVIMLTIAAVCTLCLCVNYLHLQSSITTRIHTIESLESELETLKTENDALQTNINTSVDLDHVYKVATEELGMVYANKNQILQYDKTESEYVRQNEDIPKH</sequence>
<dbReference type="RefSeq" id="WP_029466549.1">
    <property type="nucleotide sequence ID" value="NZ_CABIXC010000009.1"/>
</dbReference>
<gene>
    <name evidence="3" type="ORF">DWX31_28175</name>
    <name evidence="2" type="ORF">ERS852407_03402</name>
</gene>
<dbReference type="Proteomes" id="UP000095651">
    <property type="component" value="Unassembled WGS sequence"/>
</dbReference>
<dbReference type="Proteomes" id="UP000261023">
    <property type="component" value="Unassembled WGS sequence"/>
</dbReference>
<evidence type="ECO:0000313" key="5">
    <source>
        <dbReference type="Proteomes" id="UP000261023"/>
    </source>
</evidence>
<organism evidence="2 4">
    <name type="scientific">Hungatella hathewayi</name>
    <dbReference type="NCBI Taxonomy" id="154046"/>
    <lineage>
        <taxon>Bacteria</taxon>
        <taxon>Bacillati</taxon>
        <taxon>Bacillota</taxon>
        <taxon>Clostridia</taxon>
        <taxon>Lachnospirales</taxon>
        <taxon>Lachnospiraceae</taxon>
        <taxon>Hungatella</taxon>
    </lineage>
</organism>